<dbReference type="EMBL" id="CADCXU010035165">
    <property type="protein sequence ID" value="CAB0020260.1"/>
    <property type="molecule type" value="Genomic_DNA"/>
</dbReference>
<evidence type="ECO:0000313" key="3">
    <source>
        <dbReference type="Proteomes" id="UP000479000"/>
    </source>
</evidence>
<gene>
    <name evidence="1" type="ORF">NTEN_LOCUS14403</name>
    <name evidence="2" type="ORF">NTEN_LOCUS23853</name>
</gene>
<protein>
    <submittedName>
        <fullName evidence="1">Uncharacterized protein</fullName>
    </submittedName>
</protein>
<evidence type="ECO:0000313" key="2">
    <source>
        <dbReference type="EMBL" id="CAB0020260.1"/>
    </source>
</evidence>
<evidence type="ECO:0000313" key="1">
    <source>
        <dbReference type="EMBL" id="CAB0009241.1"/>
    </source>
</evidence>
<keyword evidence="3" id="KW-1185">Reference proteome</keyword>
<reference evidence="1 3" key="1">
    <citation type="submission" date="2020-02" db="EMBL/GenBank/DDBJ databases">
        <authorList>
            <person name="Ferguson B K."/>
        </authorList>
    </citation>
    <scope>NUCLEOTIDE SEQUENCE [LARGE SCALE GENOMIC DNA]</scope>
</reference>
<dbReference type="Proteomes" id="UP000479000">
    <property type="component" value="Unassembled WGS sequence"/>
</dbReference>
<organism evidence="1 3">
    <name type="scientific">Nesidiocoris tenuis</name>
    <dbReference type="NCBI Taxonomy" id="355587"/>
    <lineage>
        <taxon>Eukaryota</taxon>
        <taxon>Metazoa</taxon>
        <taxon>Ecdysozoa</taxon>
        <taxon>Arthropoda</taxon>
        <taxon>Hexapoda</taxon>
        <taxon>Insecta</taxon>
        <taxon>Pterygota</taxon>
        <taxon>Neoptera</taxon>
        <taxon>Paraneoptera</taxon>
        <taxon>Hemiptera</taxon>
        <taxon>Heteroptera</taxon>
        <taxon>Panheteroptera</taxon>
        <taxon>Cimicomorpha</taxon>
        <taxon>Miridae</taxon>
        <taxon>Dicyphina</taxon>
        <taxon>Nesidiocoris</taxon>
    </lineage>
</organism>
<sequence>IQDEGPEVGVPVLARAVSCESVSSDTSVAATDLVEPNVAGYLCVGIDYDRYGKISQLYAQ</sequence>
<proteinExistence type="predicted"/>
<dbReference type="OrthoDB" id="67700at2759"/>
<name>A0A6H5GYE8_9HEMI</name>
<dbReference type="AlphaFoldDB" id="A0A6H5GYE8"/>
<dbReference type="EMBL" id="CADCXU010021622">
    <property type="protein sequence ID" value="CAB0009241.1"/>
    <property type="molecule type" value="Genomic_DNA"/>
</dbReference>
<accession>A0A6H5GYE8</accession>
<feature type="non-terminal residue" evidence="1">
    <location>
        <position position="1"/>
    </location>
</feature>